<sequence length="87" mass="9671">MPKIEVKFIESDRLGVSLLAGDSISEVQELKIVKSLARDLINCIDNLLKNNNIIDVTDLELKISQNQVDKNSISCRIVEAVLKGMAF</sequence>
<organism evidence="1 2">
    <name type="scientific">Candidatus Yanofskybacteria bacterium CG10_big_fil_rev_8_21_14_0_10_46_23</name>
    <dbReference type="NCBI Taxonomy" id="1975098"/>
    <lineage>
        <taxon>Bacteria</taxon>
        <taxon>Candidatus Yanofskyibacteriota</taxon>
    </lineage>
</organism>
<protein>
    <submittedName>
        <fullName evidence="1">Uncharacterized protein</fullName>
    </submittedName>
</protein>
<comment type="caution">
    <text evidence="1">The sequence shown here is derived from an EMBL/GenBank/DDBJ whole genome shotgun (WGS) entry which is preliminary data.</text>
</comment>
<reference evidence="1 2" key="1">
    <citation type="submission" date="2017-09" db="EMBL/GenBank/DDBJ databases">
        <title>Depth-based differentiation of microbial function through sediment-hosted aquifers and enrichment of novel symbionts in the deep terrestrial subsurface.</title>
        <authorList>
            <person name="Probst A.J."/>
            <person name="Ladd B."/>
            <person name="Jarett J.K."/>
            <person name="Geller-Mcgrath D.E."/>
            <person name="Sieber C.M."/>
            <person name="Emerson J.B."/>
            <person name="Anantharaman K."/>
            <person name="Thomas B.C."/>
            <person name="Malmstrom R."/>
            <person name="Stieglmeier M."/>
            <person name="Klingl A."/>
            <person name="Woyke T."/>
            <person name="Ryan C.M."/>
            <person name="Banfield J.F."/>
        </authorList>
    </citation>
    <scope>NUCLEOTIDE SEQUENCE [LARGE SCALE GENOMIC DNA]</scope>
    <source>
        <strain evidence="1">CG10_big_fil_rev_8_21_14_0_10_46_23</strain>
    </source>
</reference>
<proteinExistence type="predicted"/>
<evidence type="ECO:0000313" key="1">
    <source>
        <dbReference type="EMBL" id="PIR41617.1"/>
    </source>
</evidence>
<evidence type="ECO:0000313" key="2">
    <source>
        <dbReference type="Proteomes" id="UP000230232"/>
    </source>
</evidence>
<dbReference type="EMBL" id="PCXO01000004">
    <property type="protein sequence ID" value="PIR41617.1"/>
    <property type="molecule type" value="Genomic_DNA"/>
</dbReference>
<gene>
    <name evidence="1" type="ORF">COV31_00730</name>
</gene>
<dbReference type="Proteomes" id="UP000230232">
    <property type="component" value="Unassembled WGS sequence"/>
</dbReference>
<dbReference type="AlphaFoldDB" id="A0A2H0R531"/>
<accession>A0A2H0R531</accession>
<name>A0A2H0R531_9BACT</name>